<proteinExistence type="predicted"/>
<dbReference type="Gene3D" id="1.20.210.10">
    <property type="entry name" value="Cytochrome c oxidase-like, subunit I domain"/>
    <property type="match status" value="1"/>
</dbReference>
<feature type="transmembrane region" description="Helical" evidence="2">
    <location>
        <begin position="142"/>
        <end position="165"/>
    </location>
</feature>
<feature type="domain" description="Cytochrome oxidase subunit I profile" evidence="3">
    <location>
        <begin position="29"/>
        <end position="561"/>
    </location>
</feature>
<reference evidence="4" key="2">
    <citation type="journal article" date="2017" name="Stand. Genomic Sci.">
        <title>Complete genome sequence of Thermus brockianus GE-1 reveals key enzymes of xylan/xylose metabolism.</title>
        <authorList>
            <person name="Schaefers C."/>
            <person name="Blank S."/>
            <person name="Wiebusch S."/>
            <person name="Elleuche S."/>
            <person name="Antranikian G."/>
        </authorList>
    </citation>
    <scope>NUCLEOTIDE SEQUENCE</scope>
    <source>
        <strain evidence="4">GE-1</strain>
    </source>
</reference>
<dbReference type="STRING" id="56956.A0O31_00432"/>
<keyword evidence="1" id="KW-0249">Electron transport</keyword>
<dbReference type="GO" id="GO:0020037">
    <property type="term" value="F:heme binding"/>
    <property type="evidence" value="ECO:0007669"/>
    <property type="project" value="InterPro"/>
</dbReference>
<reference evidence="6" key="1">
    <citation type="submission" date="2016-06" db="EMBL/GenBank/DDBJ databases">
        <title>Whole genome sequencing of Thermus brockianus strain GE-1.</title>
        <authorList>
            <person name="Schaefers C."/>
            <person name="Blank S."/>
            <person name="Wiebusch S."/>
            <person name="Elleuche S."/>
            <person name="Antranikian G."/>
        </authorList>
    </citation>
    <scope>NUCLEOTIDE SEQUENCE [LARGE SCALE GENOMIC DNA]</scope>
    <source>
        <strain evidence="6">GE-1</strain>
    </source>
</reference>
<dbReference type="PANTHER" id="PTHR10422:SF40">
    <property type="entry name" value="CYTOCHROME C OXIDASE SUBUNIT I"/>
    <property type="match status" value="1"/>
</dbReference>
<dbReference type="AlphaFoldDB" id="A0A1J0LQU8"/>
<evidence type="ECO:0000256" key="2">
    <source>
        <dbReference type="SAM" id="Phobius"/>
    </source>
</evidence>
<dbReference type="EMBL" id="CP016312">
    <property type="protein sequence ID" value="APD08640.1"/>
    <property type="molecule type" value="Genomic_DNA"/>
</dbReference>
<feature type="transmembrane region" description="Helical" evidence="2">
    <location>
        <begin position="186"/>
        <end position="212"/>
    </location>
</feature>
<dbReference type="RefSeq" id="WP_071676471.1">
    <property type="nucleotide sequence ID" value="NZ_AP025593.1"/>
</dbReference>
<dbReference type="GO" id="GO:0004129">
    <property type="term" value="F:cytochrome-c oxidase activity"/>
    <property type="evidence" value="ECO:0007669"/>
    <property type="project" value="InterPro"/>
</dbReference>
<evidence type="ECO:0000313" key="4">
    <source>
        <dbReference type="EMBL" id="APD08640.1"/>
    </source>
</evidence>
<organism evidence="4 6">
    <name type="scientific">Thermus brockianus</name>
    <dbReference type="NCBI Taxonomy" id="56956"/>
    <lineage>
        <taxon>Bacteria</taxon>
        <taxon>Thermotogati</taxon>
        <taxon>Deinococcota</taxon>
        <taxon>Deinococci</taxon>
        <taxon>Thermales</taxon>
        <taxon>Thermaceae</taxon>
        <taxon>Thermus</taxon>
    </lineage>
</organism>
<dbReference type="GO" id="GO:0009060">
    <property type="term" value="P:aerobic respiration"/>
    <property type="evidence" value="ECO:0007669"/>
    <property type="project" value="InterPro"/>
</dbReference>
<evidence type="ECO:0000313" key="7">
    <source>
        <dbReference type="Proteomes" id="UP000831120"/>
    </source>
</evidence>
<dbReference type="KEGG" id="tbc:A0O31_00432"/>
<dbReference type="InterPro" id="IPR036927">
    <property type="entry name" value="Cyt_c_oxase-like_su1_sf"/>
</dbReference>
<dbReference type="OrthoDB" id="9764568at2"/>
<feature type="transmembrane region" description="Helical" evidence="2">
    <location>
        <begin position="475"/>
        <end position="498"/>
    </location>
</feature>
<feature type="transmembrane region" description="Helical" evidence="2">
    <location>
        <begin position="529"/>
        <end position="547"/>
    </location>
</feature>
<keyword evidence="1" id="KW-0813">Transport</keyword>
<reference evidence="5 7" key="3">
    <citation type="journal article" date="2022" name="Microbiol. Resour. Announc.">
        <title>Complete Genome Sequences of Thermus Strains Isolated from Senami Hot Spring in Japan.</title>
        <authorList>
            <person name="Miyazaki K."/>
        </authorList>
    </citation>
    <scope>NUCLEOTIDE SEQUENCE [LARGE SCALE GENOMIC DNA]</scope>
    <source>
        <strain evidence="5 7">SNM4-1</strain>
    </source>
</reference>
<feature type="transmembrane region" description="Helical" evidence="2">
    <location>
        <begin position="23"/>
        <end position="43"/>
    </location>
</feature>
<dbReference type="InterPro" id="IPR023616">
    <property type="entry name" value="Cyt_c_oxase-like_su1_dom"/>
</dbReference>
<dbReference type="InterPro" id="IPR000883">
    <property type="entry name" value="Cyt_C_Oxase_1"/>
</dbReference>
<dbReference type="GO" id="GO:0016020">
    <property type="term" value="C:membrane"/>
    <property type="evidence" value="ECO:0007669"/>
    <property type="project" value="InterPro"/>
</dbReference>
<feature type="transmembrane region" description="Helical" evidence="2">
    <location>
        <begin position="303"/>
        <end position="321"/>
    </location>
</feature>
<feature type="transmembrane region" description="Helical" evidence="2">
    <location>
        <begin position="424"/>
        <end position="449"/>
    </location>
</feature>
<feature type="transmembrane region" description="Helical" evidence="2">
    <location>
        <begin position="73"/>
        <end position="93"/>
    </location>
</feature>
<keyword evidence="2" id="KW-1133">Transmembrane helix</keyword>
<dbReference type="PROSITE" id="PS50855">
    <property type="entry name" value="COX1"/>
    <property type="match status" value="1"/>
</dbReference>
<evidence type="ECO:0000313" key="5">
    <source>
        <dbReference type="EMBL" id="BDG16002.1"/>
    </source>
</evidence>
<dbReference type="Pfam" id="PF00115">
    <property type="entry name" value="COX1"/>
    <property type="match status" value="1"/>
</dbReference>
<keyword evidence="7" id="KW-1185">Reference proteome</keyword>
<keyword evidence="2" id="KW-0812">Transmembrane</keyword>
<feature type="transmembrane region" description="Helical" evidence="2">
    <location>
        <begin position="392"/>
        <end position="412"/>
    </location>
</feature>
<keyword evidence="2" id="KW-0472">Membrane</keyword>
<dbReference type="Proteomes" id="UP000831120">
    <property type="component" value="Chromosome"/>
</dbReference>
<accession>A0A1J0LQU8</accession>
<evidence type="ECO:0000259" key="3">
    <source>
        <dbReference type="PROSITE" id="PS50855"/>
    </source>
</evidence>
<dbReference type="Proteomes" id="UP000182993">
    <property type="component" value="Chromosome"/>
</dbReference>
<dbReference type="PANTHER" id="PTHR10422">
    <property type="entry name" value="CYTOCHROME C OXIDASE SUBUNIT 1"/>
    <property type="match status" value="1"/>
</dbReference>
<feature type="transmembrane region" description="Helical" evidence="2">
    <location>
        <begin position="232"/>
        <end position="253"/>
    </location>
</feature>
<evidence type="ECO:0000313" key="6">
    <source>
        <dbReference type="Proteomes" id="UP000182993"/>
    </source>
</evidence>
<dbReference type="SUPFAM" id="SSF81442">
    <property type="entry name" value="Cytochrome c oxidase subunit I-like"/>
    <property type="match status" value="1"/>
</dbReference>
<feature type="transmembrane region" description="Helical" evidence="2">
    <location>
        <begin position="102"/>
        <end position="122"/>
    </location>
</feature>
<evidence type="ECO:0000256" key="1">
    <source>
        <dbReference type="ARBA" id="ARBA00022660"/>
    </source>
</evidence>
<sequence length="561" mass="61161">MALPLERTCPATGLRLFGVAETLVRWNAVAAVVFLLLGFLWVIPTTLNRVLGPEVVSPNLYYQATFLHGWNMLIFWILFFEVALLYFAASAILKTPLALPQLAWGGFGLMLGGAVLINYLGMAQPLSFLPFTPYVPLKAPPLFYLAVLLFAVGAILAVCVFFLTLHRAWKTKVYGPSMPLAAFGALTAAILATTTLLSGAIAFIPAFLWSLGLLPSLDPLWWRHTYWGFGHGAQQVNLAAMVTAWYLLALFTVGGTTPSERLSRIAFLLYLLGINLGSAHHLLTEPTGALSSAWTWVNTGYLIHVAVLGSLIHAFSVPAAIERGLRMKGFTQGLFTWLLRAPWGNPGFSALFLSVVLFGLLGGVSGVTMGSYDMNLKWHNTLAVVGHFKGTVVVGTSLAFMGLTYYLLPLLFRRKVVLPRLAAWQPWLFGLGMALLSLAMMRLGVVYGLPRRFGDTFQFGGSPFGFAYPPEASTLLAAMGIGGALSLAGGLLFVLLVVGSLFGGKRLSDEEIRLTYAVRSEEGPATPKGVYLLALLFLAFFLLYYLYNHYFLSQAWPIGIR</sequence>
<protein>
    <submittedName>
        <fullName evidence="4">Ba3-type cytochrome C oxidase polypeptide I</fullName>
    </submittedName>
</protein>
<gene>
    <name evidence="4" type="ORF">A0O31_00432</name>
    <name evidence="5" type="ORF">TbrSNM41_07360</name>
</gene>
<feature type="transmembrane region" description="Helical" evidence="2">
    <location>
        <begin position="350"/>
        <end position="372"/>
    </location>
</feature>
<keyword evidence="1" id="KW-0679">Respiratory chain</keyword>
<name>A0A1J0LQU8_THEBO</name>
<dbReference type="EMBL" id="AP025593">
    <property type="protein sequence ID" value="BDG16002.1"/>
    <property type="molecule type" value="Genomic_DNA"/>
</dbReference>
<feature type="transmembrane region" description="Helical" evidence="2">
    <location>
        <begin position="265"/>
        <end position="283"/>
    </location>
</feature>